<dbReference type="STRING" id="1229726.GRFL_2554"/>
<dbReference type="PROSITE" id="PS51257">
    <property type="entry name" value="PROKAR_LIPOPROTEIN"/>
    <property type="match status" value="1"/>
</dbReference>
<evidence type="ECO:0000313" key="2">
    <source>
        <dbReference type="Proteomes" id="UP000186230"/>
    </source>
</evidence>
<name>A0A1L7I6P6_9FLAO</name>
<gene>
    <name evidence="1" type="ORF">GRFL_2554</name>
</gene>
<organism evidence="1 2">
    <name type="scientific">Christiangramia flava JLT2011</name>
    <dbReference type="NCBI Taxonomy" id="1229726"/>
    <lineage>
        <taxon>Bacteria</taxon>
        <taxon>Pseudomonadati</taxon>
        <taxon>Bacteroidota</taxon>
        <taxon>Flavobacteriia</taxon>
        <taxon>Flavobacteriales</taxon>
        <taxon>Flavobacteriaceae</taxon>
        <taxon>Christiangramia</taxon>
    </lineage>
</organism>
<keyword evidence="2" id="KW-1185">Reference proteome</keyword>
<dbReference type="SUPFAM" id="SSF52833">
    <property type="entry name" value="Thioredoxin-like"/>
    <property type="match status" value="1"/>
</dbReference>
<protein>
    <submittedName>
        <fullName evidence="1">Uncharacterized protein</fullName>
    </submittedName>
</protein>
<sequence length="465" mass="55026">MKYAWLLIGFLLLLSGCNNQPEGDQHVFVGGQINNPETDYVVLSKEDSIIDTLYLNQQNQFGKEYDDLESGIYTFKHSPENQIMYLEPGDSVVIWLNTLDFDRSLNFSGDGAEKSNFLLDIFIRNLDNNDLILQYYKIKPERFAEITDSIRDDRMQSLERLEEQEELSDTYLKLAKASVNYEFYDLRERYSFLIHKYYPALSAEIPENFNNYREHINFSDEDLEDLYVYTNFLDDYLRSKSIEDCQTKECYNLNSLQNLSKRIELTDSLFKNDKLKHKFIDRFATQSIIMSETDRGIDFVLNLLKSIDYARLDYIERLSRMQRSYLKGNSIADKGLIDTNGNKTTYGEIIDKPSIIMSWSIYALDHHQWLHKIVKDLREKYPEIDFYTVNIDGQTYENWLRVLETFSYDKKYEYQIANRNIGNDMYKNYLTKVLFVDKKGVIQKGDISYSSIKDFEEDILEFLNK</sequence>
<dbReference type="InterPro" id="IPR036249">
    <property type="entry name" value="Thioredoxin-like_sf"/>
</dbReference>
<proteinExistence type="predicted"/>
<dbReference type="AlphaFoldDB" id="A0A1L7I6P6"/>
<dbReference type="Proteomes" id="UP000186230">
    <property type="component" value="Chromosome"/>
</dbReference>
<dbReference type="Gene3D" id="3.40.30.10">
    <property type="entry name" value="Glutaredoxin"/>
    <property type="match status" value="1"/>
</dbReference>
<evidence type="ECO:0000313" key="1">
    <source>
        <dbReference type="EMBL" id="APU69278.1"/>
    </source>
</evidence>
<accession>A0A1L7I6P6</accession>
<dbReference type="EMBL" id="CP016359">
    <property type="protein sequence ID" value="APU69278.1"/>
    <property type="molecule type" value="Genomic_DNA"/>
</dbReference>
<dbReference type="OrthoDB" id="1146847at2"/>
<dbReference type="RefSeq" id="WP_083644964.1">
    <property type="nucleotide sequence ID" value="NZ_AMRU01000007.1"/>
</dbReference>
<reference evidence="1 2" key="1">
    <citation type="submission" date="2016-07" db="EMBL/GenBank/DDBJ databases">
        <title>Multi-omics approach to identify versatile polysaccharide utilization systems of a marine flavobacterium Gramella flava.</title>
        <authorList>
            <person name="Tang K."/>
        </authorList>
    </citation>
    <scope>NUCLEOTIDE SEQUENCE [LARGE SCALE GENOMIC DNA]</scope>
    <source>
        <strain evidence="1 2">JLT2011</strain>
    </source>
</reference>
<dbReference type="KEGG" id="gfl:GRFL_2554"/>